<comment type="caution">
    <text evidence="2">The sequence shown here is derived from an EMBL/GenBank/DDBJ whole genome shotgun (WGS) entry which is preliminary data.</text>
</comment>
<sequence>MRPVKHRCSGESRSPGARRVQKVGRKKKASAPDMRNVGANLRNAGKGKALMPNATSHGGEADDSKRIDPLRFGINKMQTYYVYLKEKRYINAEARFKVESFKDDLQDIYDQFQIRDWDPFTIPLDPYFQQLVRESYSSYKARKDILKHKG</sequence>
<gene>
    <name evidence="2" type="ORF">HAX54_040516</name>
</gene>
<evidence type="ECO:0000313" key="2">
    <source>
        <dbReference type="EMBL" id="MCE0482114.1"/>
    </source>
</evidence>
<keyword evidence="3" id="KW-1185">Reference proteome</keyword>
<organism evidence="2 3">
    <name type="scientific">Datura stramonium</name>
    <name type="common">Jimsonweed</name>
    <name type="synonym">Common thornapple</name>
    <dbReference type="NCBI Taxonomy" id="4076"/>
    <lineage>
        <taxon>Eukaryota</taxon>
        <taxon>Viridiplantae</taxon>
        <taxon>Streptophyta</taxon>
        <taxon>Embryophyta</taxon>
        <taxon>Tracheophyta</taxon>
        <taxon>Spermatophyta</taxon>
        <taxon>Magnoliopsida</taxon>
        <taxon>eudicotyledons</taxon>
        <taxon>Gunneridae</taxon>
        <taxon>Pentapetalae</taxon>
        <taxon>asterids</taxon>
        <taxon>lamiids</taxon>
        <taxon>Solanales</taxon>
        <taxon>Solanaceae</taxon>
        <taxon>Solanoideae</taxon>
        <taxon>Datureae</taxon>
        <taxon>Datura</taxon>
    </lineage>
</organism>
<dbReference type="Proteomes" id="UP000823775">
    <property type="component" value="Unassembled WGS sequence"/>
</dbReference>
<accession>A0ABS8VQY4</accession>
<reference evidence="2 3" key="1">
    <citation type="journal article" date="2021" name="BMC Genomics">
        <title>Datura genome reveals duplications of psychoactive alkaloid biosynthetic genes and high mutation rate following tissue culture.</title>
        <authorList>
            <person name="Rajewski A."/>
            <person name="Carter-House D."/>
            <person name="Stajich J."/>
            <person name="Litt A."/>
        </authorList>
    </citation>
    <scope>NUCLEOTIDE SEQUENCE [LARGE SCALE GENOMIC DNA]</scope>
    <source>
        <strain evidence="2">AR-01</strain>
    </source>
</reference>
<name>A0ABS8VQY4_DATST</name>
<protein>
    <submittedName>
        <fullName evidence="2">Uncharacterized protein</fullName>
    </submittedName>
</protein>
<dbReference type="EMBL" id="JACEIK010005734">
    <property type="protein sequence ID" value="MCE0482114.1"/>
    <property type="molecule type" value="Genomic_DNA"/>
</dbReference>
<evidence type="ECO:0000256" key="1">
    <source>
        <dbReference type="SAM" id="MobiDB-lite"/>
    </source>
</evidence>
<evidence type="ECO:0000313" key="3">
    <source>
        <dbReference type="Proteomes" id="UP000823775"/>
    </source>
</evidence>
<feature type="region of interest" description="Disordered" evidence="1">
    <location>
        <begin position="1"/>
        <end position="66"/>
    </location>
</feature>
<feature type="compositionally biased region" description="Basic residues" evidence="1">
    <location>
        <begin position="19"/>
        <end position="29"/>
    </location>
</feature>
<proteinExistence type="predicted"/>